<comment type="caution">
    <text evidence="2">The sequence shown here is derived from an EMBL/GenBank/DDBJ whole genome shotgun (WGS) entry which is preliminary data.</text>
</comment>
<evidence type="ECO:0000313" key="3">
    <source>
        <dbReference type="Proteomes" id="UP000324222"/>
    </source>
</evidence>
<reference evidence="2 3" key="1">
    <citation type="submission" date="2019-05" db="EMBL/GenBank/DDBJ databases">
        <title>Another draft genome of Portunus trituberculatus and its Hox gene families provides insights of decapod evolution.</title>
        <authorList>
            <person name="Jeong J.-H."/>
            <person name="Song I."/>
            <person name="Kim S."/>
            <person name="Choi T."/>
            <person name="Kim D."/>
            <person name="Ryu S."/>
            <person name="Kim W."/>
        </authorList>
    </citation>
    <scope>NUCLEOTIDE SEQUENCE [LARGE SCALE GENOMIC DNA]</scope>
    <source>
        <tissue evidence="2">Muscle</tissue>
    </source>
</reference>
<feature type="region of interest" description="Disordered" evidence="1">
    <location>
        <begin position="140"/>
        <end position="165"/>
    </location>
</feature>
<accession>A0A5B7E316</accession>
<dbReference type="EMBL" id="VSRR010001711">
    <property type="protein sequence ID" value="MPC27224.1"/>
    <property type="molecule type" value="Genomic_DNA"/>
</dbReference>
<sequence>MPGCLTKDLLPHEIQHRHVELSVPGSSWETWHWKAKERRRDSELHCPCWSISLTFLLRGAYNELRPRSTASASRLYLYYYGLVDHDAPSASHARYSKLLNDSERRVCRARPGQGSPRTCWDECTLRIFCKDPHNERRLARPPLPLASVSKKEETNKPRRVHGVSGNRGVNCRGGASCQCRLRLGGPGARVANTG</sequence>
<protein>
    <submittedName>
        <fullName evidence="2">Uncharacterized protein</fullName>
    </submittedName>
</protein>
<evidence type="ECO:0000313" key="2">
    <source>
        <dbReference type="EMBL" id="MPC27224.1"/>
    </source>
</evidence>
<proteinExistence type="predicted"/>
<organism evidence="2 3">
    <name type="scientific">Portunus trituberculatus</name>
    <name type="common">Swimming crab</name>
    <name type="synonym">Neptunus trituberculatus</name>
    <dbReference type="NCBI Taxonomy" id="210409"/>
    <lineage>
        <taxon>Eukaryota</taxon>
        <taxon>Metazoa</taxon>
        <taxon>Ecdysozoa</taxon>
        <taxon>Arthropoda</taxon>
        <taxon>Crustacea</taxon>
        <taxon>Multicrustacea</taxon>
        <taxon>Malacostraca</taxon>
        <taxon>Eumalacostraca</taxon>
        <taxon>Eucarida</taxon>
        <taxon>Decapoda</taxon>
        <taxon>Pleocyemata</taxon>
        <taxon>Brachyura</taxon>
        <taxon>Eubrachyura</taxon>
        <taxon>Portunoidea</taxon>
        <taxon>Portunidae</taxon>
        <taxon>Portuninae</taxon>
        <taxon>Portunus</taxon>
    </lineage>
</organism>
<evidence type="ECO:0000256" key="1">
    <source>
        <dbReference type="SAM" id="MobiDB-lite"/>
    </source>
</evidence>
<name>A0A5B7E316_PORTR</name>
<dbReference type="AlphaFoldDB" id="A0A5B7E316"/>
<dbReference type="Proteomes" id="UP000324222">
    <property type="component" value="Unassembled WGS sequence"/>
</dbReference>
<keyword evidence="3" id="KW-1185">Reference proteome</keyword>
<gene>
    <name evidence="2" type="ORF">E2C01_020391</name>
</gene>